<comment type="caution">
    <text evidence="2">The sequence shown here is derived from an EMBL/GenBank/DDBJ whole genome shotgun (WGS) entry which is preliminary data.</text>
</comment>
<proteinExistence type="predicted"/>
<dbReference type="Proteomes" id="UP001262032">
    <property type="component" value="Unassembled WGS sequence"/>
</dbReference>
<evidence type="ECO:0000256" key="1">
    <source>
        <dbReference type="SAM" id="MobiDB-lite"/>
    </source>
</evidence>
<evidence type="ECO:0000313" key="3">
    <source>
        <dbReference type="Proteomes" id="UP001262032"/>
    </source>
</evidence>
<dbReference type="EMBL" id="JAVDWN010000001">
    <property type="protein sequence ID" value="MDR7162342.1"/>
    <property type="molecule type" value="Genomic_DNA"/>
</dbReference>
<accession>A0AAW8N575</accession>
<dbReference type="GeneID" id="97421039"/>
<dbReference type="RefSeq" id="WP_251422171.1">
    <property type="nucleotide sequence ID" value="NZ_CAXURQ020000001.1"/>
</dbReference>
<dbReference type="SUPFAM" id="SSF47226">
    <property type="entry name" value="Histidine-containing phosphotransfer domain, HPT domain"/>
    <property type="match status" value="1"/>
</dbReference>
<dbReference type="GO" id="GO:0000160">
    <property type="term" value="P:phosphorelay signal transduction system"/>
    <property type="evidence" value="ECO:0007669"/>
    <property type="project" value="InterPro"/>
</dbReference>
<protein>
    <submittedName>
        <fullName evidence="2">HPt (Histidine-containing phosphotransfer) domain-containing protein</fullName>
    </submittedName>
</protein>
<reference evidence="2" key="1">
    <citation type="submission" date="2023-07" db="EMBL/GenBank/DDBJ databases">
        <title>Sorghum-associated microbial communities from plants grown in Nebraska, USA.</title>
        <authorList>
            <person name="Schachtman D."/>
        </authorList>
    </citation>
    <scope>NUCLEOTIDE SEQUENCE</scope>
    <source>
        <strain evidence="2">BE261</strain>
    </source>
</reference>
<dbReference type="InterPro" id="IPR036641">
    <property type="entry name" value="HPT_dom_sf"/>
</dbReference>
<name>A0AAW8N575_PSEOX</name>
<dbReference type="Gene3D" id="1.20.120.160">
    <property type="entry name" value="HPT domain"/>
    <property type="match status" value="1"/>
</dbReference>
<dbReference type="AlphaFoldDB" id="A0AAW8N575"/>
<feature type="region of interest" description="Disordered" evidence="1">
    <location>
        <begin position="1"/>
        <end position="28"/>
    </location>
</feature>
<evidence type="ECO:0000313" key="2">
    <source>
        <dbReference type="EMBL" id="MDR7162342.1"/>
    </source>
</evidence>
<organism evidence="2 3">
    <name type="scientific">Pseudarthrobacter oxydans</name>
    <name type="common">Arthrobacter oxydans</name>
    <dbReference type="NCBI Taxonomy" id="1671"/>
    <lineage>
        <taxon>Bacteria</taxon>
        <taxon>Bacillati</taxon>
        <taxon>Actinomycetota</taxon>
        <taxon>Actinomycetes</taxon>
        <taxon>Micrococcales</taxon>
        <taxon>Micrococcaceae</taxon>
        <taxon>Pseudarthrobacter</taxon>
    </lineage>
</organism>
<gene>
    <name evidence="2" type="ORF">J2X12_000343</name>
</gene>
<sequence>MHSQDPGTSREAAAAGSLQPGISSAAGTARPQEAAGLLPLVDAAVLEELEDELAGSGLAQRFARDYAAMWDQRYARLAAAVDGQDRASALDAVISLKITSAMVGGLRLAKLAELLESVIRLGDFGQGRALMERVAQDGGQTVTELQATYILEND</sequence>